<protein>
    <submittedName>
        <fullName evidence="1">28984_t:CDS:1</fullName>
    </submittedName>
</protein>
<reference evidence="1" key="1">
    <citation type="submission" date="2021-06" db="EMBL/GenBank/DDBJ databases">
        <authorList>
            <person name="Kallberg Y."/>
            <person name="Tangrot J."/>
            <person name="Rosling A."/>
        </authorList>
    </citation>
    <scope>NUCLEOTIDE SEQUENCE</scope>
    <source>
        <strain evidence="1">MA461A</strain>
    </source>
</reference>
<organism evidence="1 2">
    <name type="scientific">Racocetra persica</name>
    <dbReference type="NCBI Taxonomy" id="160502"/>
    <lineage>
        <taxon>Eukaryota</taxon>
        <taxon>Fungi</taxon>
        <taxon>Fungi incertae sedis</taxon>
        <taxon>Mucoromycota</taxon>
        <taxon>Glomeromycotina</taxon>
        <taxon>Glomeromycetes</taxon>
        <taxon>Diversisporales</taxon>
        <taxon>Gigasporaceae</taxon>
        <taxon>Racocetra</taxon>
    </lineage>
</organism>
<accession>A0ACA9P6M2</accession>
<gene>
    <name evidence="1" type="ORF">RPERSI_LOCUS9337</name>
</gene>
<dbReference type="Proteomes" id="UP000789920">
    <property type="component" value="Unassembled WGS sequence"/>
</dbReference>
<feature type="non-terminal residue" evidence="1">
    <location>
        <position position="117"/>
    </location>
</feature>
<sequence>MPIENEQFSNATFLLSQKSKVEEINISKLRSLNNPIARICAINSGSTDASKADSDIAKGLEFQILLAKGAHVMFRTNLCVKVGLVNGVIKVVYDILFEKDQGPPSLSVTVFIEFVNY</sequence>
<evidence type="ECO:0000313" key="2">
    <source>
        <dbReference type="Proteomes" id="UP000789920"/>
    </source>
</evidence>
<keyword evidence="2" id="KW-1185">Reference proteome</keyword>
<dbReference type="EMBL" id="CAJVQC010017582">
    <property type="protein sequence ID" value="CAG8685784.1"/>
    <property type="molecule type" value="Genomic_DNA"/>
</dbReference>
<comment type="caution">
    <text evidence="1">The sequence shown here is derived from an EMBL/GenBank/DDBJ whole genome shotgun (WGS) entry which is preliminary data.</text>
</comment>
<evidence type="ECO:0000313" key="1">
    <source>
        <dbReference type="EMBL" id="CAG8685784.1"/>
    </source>
</evidence>
<name>A0ACA9P6M2_9GLOM</name>
<proteinExistence type="predicted"/>